<dbReference type="PhylomeDB" id="B8M1G9"/>
<reference evidence="2" key="1">
    <citation type="journal article" date="2015" name="Genome Announc.">
        <title>Genome sequence of the AIDS-associated pathogen Penicillium marneffei (ATCC18224) and its near taxonomic relative Talaromyces stipitatus (ATCC10500).</title>
        <authorList>
            <person name="Nierman W.C."/>
            <person name="Fedorova-Abrams N.D."/>
            <person name="Andrianopoulos A."/>
        </authorList>
    </citation>
    <scope>NUCLEOTIDE SEQUENCE [LARGE SCALE GENOMIC DNA]</scope>
    <source>
        <strain evidence="2">ATCC 10500 / CBS 375.48 / QM 6759 / NRRL 1006</strain>
    </source>
</reference>
<organism evidence="1 2">
    <name type="scientific">Talaromyces stipitatus (strain ATCC 10500 / CBS 375.48 / QM 6759 / NRRL 1006)</name>
    <name type="common">Penicillium stipitatum</name>
    <dbReference type="NCBI Taxonomy" id="441959"/>
    <lineage>
        <taxon>Eukaryota</taxon>
        <taxon>Fungi</taxon>
        <taxon>Dikarya</taxon>
        <taxon>Ascomycota</taxon>
        <taxon>Pezizomycotina</taxon>
        <taxon>Eurotiomycetes</taxon>
        <taxon>Eurotiomycetidae</taxon>
        <taxon>Eurotiales</taxon>
        <taxon>Trichocomaceae</taxon>
        <taxon>Talaromyces</taxon>
        <taxon>Talaromyces sect. Talaromyces</taxon>
    </lineage>
</organism>
<evidence type="ECO:0000313" key="1">
    <source>
        <dbReference type="EMBL" id="EED21865.1"/>
    </source>
</evidence>
<dbReference type="HOGENOM" id="CLU_834643_0_0_1"/>
<keyword evidence="2" id="KW-1185">Reference proteome</keyword>
<accession>B8M1G9</accession>
<dbReference type="eggNOG" id="ENOG502ST1T">
    <property type="taxonomic scope" value="Eukaryota"/>
</dbReference>
<dbReference type="AlphaFoldDB" id="B8M1G9"/>
<dbReference type="Proteomes" id="UP000001745">
    <property type="component" value="Unassembled WGS sequence"/>
</dbReference>
<dbReference type="EMBL" id="EQ962653">
    <property type="protein sequence ID" value="EED21865.1"/>
    <property type="molecule type" value="Genomic_DNA"/>
</dbReference>
<evidence type="ECO:0000313" key="2">
    <source>
        <dbReference type="Proteomes" id="UP000001745"/>
    </source>
</evidence>
<dbReference type="InParanoid" id="B8M1G9"/>
<dbReference type="GeneID" id="8101595"/>
<name>B8M1G9_TALSN</name>
<dbReference type="RefSeq" id="XP_002478828.1">
    <property type="nucleotide sequence ID" value="XM_002478783.1"/>
</dbReference>
<sequence>MAAPTACGSDQNRPCKGCWVWFNALCSCLKSPGSCSTSKANPPYWVLVNPTLITSSVLVPDFRDVQKNHATLRDAVWDFGQTVSVPRLEALATNTAHSKTQDPVHMHACPVNPAVNAKEGKMATPDQLYHVLFVTSHLQKDPNGKFQKLRITGTYVSLESAKKAAHQCLFDAGYELEWFKKYEIGDSENVNGQVVHAVAPAGSTYRVRVLTTPNTINKPLPNHEDGRIAADLYYVVQIKSGLEDEESRDINIEGVFTSYSEARESALRVLLDAGDGVSKDSFAAYDEAGPGQADCGYGDNIIVHAVGNNGENFLVSVVKGQVLESVRLAEASF</sequence>
<dbReference type="OrthoDB" id="3880401at2759"/>
<protein>
    <submittedName>
        <fullName evidence="1">Uncharacterized protein</fullName>
    </submittedName>
</protein>
<proteinExistence type="predicted"/>
<dbReference type="VEuPathDB" id="FungiDB:TSTA_091050"/>
<gene>
    <name evidence="1" type="ORF">TSTA_091050</name>
</gene>